<protein>
    <recommendedName>
        <fullName evidence="12">Type IV secretory system conjugative DNA transfer family protein</fullName>
    </recommendedName>
</protein>
<evidence type="ECO:0000256" key="5">
    <source>
        <dbReference type="ARBA" id="ARBA00022989"/>
    </source>
</evidence>
<feature type="region of interest" description="Disordered" evidence="7">
    <location>
        <begin position="538"/>
        <end position="558"/>
    </location>
</feature>
<evidence type="ECO:0000313" key="11">
    <source>
        <dbReference type="Proteomes" id="UP000029712"/>
    </source>
</evidence>
<keyword evidence="6 8" id="KW-0472">Membrane</keyword>
<dbReference type="PANTHER" id="PTHR37937:SF1">
    <property type="entry name" value="CONJUGATIVE TRANSFER: DNA TRANSPORT"/>
    <property type="match status" value="1"/>
</dbReference>
<reference evidence="10 11" key="1">
    <citation type="submission" date="2014-08" db="EMBL/GenBank/DDBJ databases">
        <authorList>
            <person name="Kuleshov K."/>
            <person name="Dedkov V."/>
            <person name="Markelov M."/>
            <person name="Pimkina E."/>
        </authorList>
    </citation>
    <scope>NUCLEOTIDE SEQUENCE [LARGE SCALE GENOMIC DNA]</scope>
    <source>
        <strain evidence="10">TO0613</strain>
        <strain evidence="11">TOA</strain>
    </source>
</reference>
<comment type="similarity">
    <text evidence="2">Belongs to the VirD4/TraG family.</text>
</comment>
<evidence type="ECO:0008006" key="12">
    <source>
        <dbReference type="Google" id="ProtNLM"/>
    </source>
</evidence>
<feature type="transmembrane region" description="Helical" evidence="8">
    <location>
        <begin position="12"/>
        <end position="38"/>
    </location>
</feature>
<keyword evidence="5 8" id="KW-1133">Transmembrane helix</keyword>
<feature type="region of interest" description="Disordered" evidence="7">
    <location>
        <begin position="629"/>
        <end position="659"/>
    </location>
</feature>
<evidence type="ECO:0000256" key="7">
    <source>
        <dbReference type="SAM" id="MobiDB-lite"/>
    </source>
</evidence>
<feature type="compositionally biased region" description="Acidic residues" evidence="7">
    <location>
        <begin position="649"/>
        <end position="659"/>
    </location>
</feature>
<comment type="subcellular location">
    <subcellularLocation>
        <location evidence="1">Cell membrane</location>
        <topology evidence="1">Multi-pass membrane protein</topology>
    </subcellularLocation>
</comment>
<evidence type="ECO:0000256" key="6">
    <source>
        <dbReference type="ARBA" id="ARBA00023136"/>
    </source>
</evidence>
<dbReference type="CDD" id="cd01127">
    <property type="entry name" value="TrwB_TraG_TraD_VirD4"/>
    <property type="match status" value="1"/>
</dbReference>
<gene>
    <name evidence="9" type="ORF">KN71_000200</name>
    <name evidence="10" type="ORF">KN71_001380</name>
</gene>
<dbReference type="EMBL" id="CP033021">
    <property type="protein sequence ID" value="AYN65352.1"/>
    <property type="molecule type" value="Genomic_DNA"/>
</dbReference>
<dbReference type="Proteomes" id="UP000029712">
    <property type="component" value="Chromosome"/>
</dbReference>
<evidence type="ECO:0000256" key="1">
    <source>
        <dbReference type="ARBA" id="ARBA00004651"/>
    </source>
</evidence>
<dbReference type="PANTHER" id="PTHR37937">
    <property type="entry name" value="CONJUGATIVE TRANSFER: DNA TRANSPORT"/>
    <property type="match status" value="1"/>
</dbReference>
<evidence type="ECO:0000256" key="2">
    <source>
        <dbReference type="ARBA" id="ARBA00008806"/>
    </source>
</evidence>
<evidence type="ECO:0000256" key="4">
    <source>
        <dbReference type="ARBA" id="ARBA00022692"/>
    </source>
</evidence>
<proteinExistence type="inferred from homology"/>
<keyword evidence="4 8" id="KW-0812">Transmembrane</keyword>
<organism evidence="10 11">
    <name type="scientific">Metamycoplasma hominis</name>
    <name type="common">Mycoplasma hominis</name>
    <dbReference type="NCBI Taxonomy" id="2098"/>
    <lineage>
        <taxon>Bacteria</taxon>
        <taxon>Bacillati</taxon>
        <taxon>Mycoplasmatota</taxon>
        <taxon>Mycoplasmoidales</taxon>
        <taxon>Metamycoplasmataceae</taxon>
        <taxon>Metamycoplasma</taxon>
    </lineage>
</organism>
<evidence type="ECO:0000256" key="8">
    <source>
        <dbReference type="SAM" id="Phobius"/>
    </source>
</evidence>
<feature type="transmembrane region" description="Helical" evidence="8">
    <location>
        <begin position="64"/>
        <end position="82"/>
    </location>
</feature>
<dbReference type="Gene3D" id="3.40.50.300">
    <property type="entry name" value="P-loop containing nucleotide triphosphate hydrolases"/>
    <property type="match status" value="1"/>
</dbReference>
<dbReference type="Pfam" id="PF02534">
    <property type="entry name" value="T4SS-DNA_transf"/>
    <property type="match status" value="1"/>
</dbReference>
<sequence>MEEQEKLSKSKIIGKTLLSIIVSTFLFFVLTFIINVFMGQNKNPGHFKLFWNSTVTLLKTKPDIFVYIGLGISILVFCFIFWRQIKSLGKKISKYLFGAKASQNWLWNYQLGEGSKTKYNKLFRKMINAETEPNWLFTFDKTQKYWYVNDKDDNSIVNGPPGSGKTHRIILPNIEFMAQLDYSKKPNLIISDPKKEIIKFTGGLLTENDYKIYVIDFSDPKLSLKWNPLSYAWDLAVDGEKFKNLTFEERINKSLEVINNVIESLNWGKAVNGNMWISQAKKTLIVITNFLLLLGIDDKNIIHKNNFNFETIASLLNTSHWENDKNISAWILYAKKRALDDNNYYWKKVYNNIEDLSKTPKETFGGILAEAQSVLNVFNNDENLKMVLRDTESFNLVDIVSDPKPFAIFIHYPDHKPTSHFLVSMLVEQIYQSLIEQANKNDNLKLDRKAFFLLDEFGNLPVVVNFDNKLTICRSRNIFFMLVVQDYNQIKKYNIYGEGTAQVIKNSCQVVYFLASNDEQTLNDISKALGTKEVKSKSYTTSDNHSSSTESEKSKPVMEVAELKSKKPDDLIIIKNGYKPLLIKTLLAYKYFPNDNYVYTRNESKLLTNADFELFDIRSLEKLIKFDNSKQKKQNNKNQKVSEHNDLTNLEDVEDPEDLSQEQKIQRMKIVFGKLDLWNNYINLKNDYKRTLIPYKKNQIKEQIEETLSLMWEQYVANDLENDLVNILWSEAKKRKIPNYYDLKVDILLQLLHPLEDVSKLIEKSN</sequence>
<evidence type="ECO:0000256" key="3">
    <source>
        <dbReference type="ARBA" id="ARBA00022475"/>
    </source>
</evidence>
<reference evidence="10 11" key="2">
    <citation type="submission" date="2018-10" db="EMBL/GenBank/DDBJ databases">
        <title>Detection and isolation of Mycoplasma hominis as a predominant microorganism from pelvic cavity of patient with salpingitis and tubo-ovarian abscess.</title>
        <authorList>
            <person name="Guschin A.E."/>
            <person name="Khayrullina G.A."/>
            <person name="Rakovskaya I.V."/>
            <person name="Shelenkov A.A."/>
            <person name="Shagin D.A."/>
        </authorList>
    </citation>
    <scope>NUCLEOTIDE SEQUENCE [LARGE SCALE GENOMIC DNA]</scope>
    <source>
        <strain evidence="10">TO0613</strain>
        <strain evidence="11">TOA</strain>
    </source>
</reference>
<evidence type="ECO:0000313" key="9">
    <source>
        <dbReference type="EMBL" id="AYN65143.1"/>
    </source>
</evidence>
<feature type="compositionally biased region" description="Polar residues" evidence="7">
    <location>
        <begin position="538"/>
        <end position="549"/>
    </location>
</feature>
<dbReference type="SUPFAM" id="SSF52540">
    <property type="entry name" value="P-loop containing nucleoside triphosphate hydrolases"/>
    <property type="match status" value="1"/>
</dbReference>
<dbReference type="GO" id="GO:0005886">
    <property type="term" value="C:plasma membrane"/>
    <property type="evidence" value="ECO:0007669"/>
    <property type="project" value="UniProtKB-SubCell"/>
</dbReference>
<dbReference type="InterPro" id="IPR027417">
    <property type="entry name" value="P-loop_NTPase"/>
</dbReference>
<dbReference type="AlphaFoldDB" id="A0A454C9F4"/>
<dbReference type="InterPro" id="IPR051539">
    <property type="entry name" value="T4SS-coupling_protein"/>
</dbReference>
<evidence type="ECO:0000313" key="10">
    <source>
        <dbReference type="EMBL" id="AYN65352.1"/>
    </source>
</evidence>
<name>A0A454C9F4_METHO</name>
<dbReference type="OrthoDB" id="9766496at2"/>
<dbReference type="RefSeq" id="WP_052039059.1">
    <property type="nucleotide sequence ID" value="NZ_CP033021.1"/>
</dbReference>
<dbReference type="InterPro" id="IPR003688">
    <property type="entry name" value="TraG/VirD4"/>
</dbReference>
<keyword evidence="3" id="KW-1003">Cell membrane</keyword>
<dbReference type="EMBL" id="CP033021">
    <property type="protein sequence ID" value="AYN65143.1"/>
    <property type="molecule type" value="Genomic_DNA"/>
</dbReference>
<accession>A0A454C9F4</accession>